<organism evidence="1 2">
    <name type="scientific">Variovorax rhizosphaerae</name>
    <dbReference type="NCBI Taxonomy" id="1836200"/>
    <lineage>
        <taxon>Bacteria</taxon>
        <taxon>Pseudomonadati</taxon>
        <taxon>Pseudomonadota</taxon>
        <taxon>Betaproteobacteria</taxon>
        <taxon>Burkholderiales</taxon>
        <taxon>Comamonadaceae</taxon>
        <taxon>Variovorax</taxon>
    </lineage>
</organism>
<reference evidence="1 2" key="1">
    <citation type="submission" date="2024-03" db="EMBL/GenBank/DDBJ databases">
        <title>Novel species of the genus Variovorax.</title>
        <authorList>
            <person name="Liu Q."/>
            <person name="Xin Y.-H."/>
        </authorList>
    </citation>
    <scope>NUCLEOTIDE SEQUENCE [LARGE SCALE GENOMIC DNA]</scope>
    <source>
        <strain evidence="1 2">KACC 18900</strain>
    </source>
</reference>
<accession>A0ABU8WTJ0</accession>
<name>A0ABU8WTJ0_9BURK</name>
<dbReference type="Proteomes" id="UP001385892">
    <property type="component" value="Unassembled WGS sequence"/>
</dbReference>
<evidence type="ECO:0000313" key="1">
    <source>
        <dbReference type="EMBL" id="MEJ8850816.1"/>
    </source>
</evidence>
<gene>
    <name evidence="1" type="ORF">WKW82_29540</name>
</gene>
<comment type="caution">
    <text evidence="1">The sequence shown here is derived from an EMBL/GenBank/DDBJ whole genome shotgun (WGS) entry which is preliminary data.</text>
</comment>
<dbReference type="RefSeq" id="WP_340346272.1">
    <property type="nucleotide sequence ID" value="NZ_JBBKZT010000017.1"/>
</dbReference>
<dbReference type="EMBL" id="JBBKZT010000017">
    <property type="protein sequence ID" value="MEJ8850816.1"/>
    <property type="molecule type" value="Genomic_DNA"/>
</dbReference>
<keyword evidence="2" id="KW-1185">Reference proteome</keyword>
<proteinExistence type="predicted"/>
<protein>
    <submittedName>
        <fullName evidence="1">Uncharacterized protein</fullName>
    </submittedName>
</protein>
<sequence>MNADGYRETPRTLRSRFPYMFSGPNIGFAFYRGWMLILRNACEEIDALLGADKRHFHWIQIKEKLGTGRFYYHLDGGGGGVTVRVHDLTSSLPPQAPIVLEPAGQDEVVLKVSAIVQHAELATHSACIVCGATATPRAYDGYWVNVCALHQPASAKDDTWRIRVRQAYLGDDDE</sequence>
<evidence type="ECO:0000313" key="2">
    <source>
        <dbReference type="Proteomes" id="UP001385892"/>
    </source>
</evidence>